<dbReference type="FunFam" id="3.40.50.300:FF:000776">
    <property type="entry name" value="Guanylate kinase 2"/>
    <property type="match status" value="1"/>
</dbReference>
<feature type="domain" description="Guanylate kinase-like" evidence="8">
    <location>
        <begin position="32"/>
        <end position="214"/>
    </location>
</feature>
<keyword evidence="6" id="KW-0067">ATP-binding</keyword>
<gene>
    <name evidence="10" type="primary">LOC107275176</name>
</gene>
<dbReference type="GeneID" id="107275176"/>
<evidence type="ECO:0000259" key="8">
    <source>
        <dbReference type="PROSITE" id="PS50052"/>
    </source>
</evidence>
<proteinExistence type="inferred from homology"/>
<evidence type="ECO:0000256" key="1">
    <source>
        <dbReference type="ARBA" id="ARBA00005790"/>
    </source>
</evidence>
<reference evidence="10" key="1">
    <citation type="submission" date="2025-08" db="UniProtKB">
        <authorList>
            <consortium name="RefSeq"/>
        </authorList>
    </citation>
    <scope>IDENTIFICATION</scope>
</reference>
<feature type="compositionally biased region" description="Basic and acidic residues" evidence="7">
    <location>
        <begin position="236"/>
        <end position="245"/>
    </location>
</feature>
<comment type="similarity">
    <text evidence="1">Belongs to the guanylate kinase family.</text>
</comment>
<sequence>MLLLLYDFKSAMFSVGFKLLRKGISSMVQKGPRPLVLCGPSGSGKSTLIKRLFEEFPDTFGFSVSHTTRPPRSGEENGKHYYFTNKEDMQKQIDQGEFIESATFGNNMYGTSKRAVEDVRRTGKICVMDIDTQGVKQIKNSALDPLYVFIKPPSIIELERRLRGRMTETDESLQRRLSVVKTELEYGEQPGNFHLVIENDNLDKAYAKLRDFILAELNRQRQTGTKGKCMISLKSPNDDSNTRKT</sequence>
<dbReference type="PROSITE" id="PS50052">
    <property type="entry name" value="GUANYLATE_KINASE_2"/>
    <property type="match status" value="1"/>
</dbReference>
<dbReference type="GO" id="GO:0005524">
    <property type="term" value="F:ATP binding"/>
    <property type="evidence" value="ECO:0007669"/>
    <property type="project" value="UniProtKB-KW"/>
</dbReference>
<protein>
    <recommendedName>
        <fullName evidence="2">guanylate kinase</fullName>
        <ecNumber evidence="2">2.7.4.8</ecNumber>
    </recommendedName>
</protein>
<organism evidence="9 10">
    <name type="scientific">Cephus cinctus</name>
    <name type="common">Wheat stem sawfly</name>
    <dbReference type="NCBI Taxonomy" id="211228"/>
    <lineage>
        <taxon>Eukaryota</taxon>
        <taxon>Metazoa</taxon>
        <taxon>Ecdysozoa</taxon>
        <taxon>Arthropoda</taxon>
        <taxon>Hexapoda</taxon>
        <taxon>Insecta</taxon>
        <taxon>Pterygota</taxon>
        <taxon>Neoptera</taxon>
        <taxon>Endopterygota</taxon>
        <taxon>Hymenoptera</taxon>
        <taxon>Cephoidea</taxon>
        <taxon>Cephidae</taxon>
        <taxon>Cephus</taxon>
    </lineage>
</organism>
<dbReference type="GO" id="GO:0004385">
    <property type="term" value="F:GMP kinase activity"/>
    <property type="evidence" value="ECO:0007669"/>
    <property type="project" value="UniProtKB-EC"/>
</dbReference>
<accession>A0AAJ7CGS3</accession>
<dbReference type="InterPro" id="IPR008144">
    <property type="entry name" value="Guanylate_kin-like_dom"/>
</dbReference>
<feature type="region of interest" description="Disordered" evidence="7">
    <location>
        <begin position="225"/>
        <end position="245"/>
    </location>
</feature>
<dbReference type="RefSeq" id="XP_015610519.1">
    <property type="nucleotide sequence ID" value="XM_015755033.2"/>
</dbReference>
<dbReference type="SUPFAM" id="SSF52540">
    <property type="entry name" value="P-loop containing nucleoside triphosphate hydrolases"/>
    <property type="match status" value="1"/>
</dbReference>
<dbReference type="EC" id="2.7.4.8" evidence="2"/>
<dbReference type="InterPro" id="IPR008145">
    <property type="entry name" value="GK/Ca_channel_bsu"/>
</dbReference>
<dbReference type="SMART" id="SM00072">
    <property type="entry name" value="GuKc"/>
    <property type="match status" value="1"/>
</dbReference>
<dbReference type="AlphaFoldDB" id="A0AAJ7CGS3"/>
<dbReference type="InterPro" id="IPR020590">
    <property type="entry name" value="Guanylate_kinase_CS"/>
</dbReference>
<keyword evidence="5 10" id="KW-0418">Kinase</keyword>
<dbReference type="Gene3D" id="3.40.50.300">
    <property type="entry name" value="P-loop containing nucleotide triphosphate hydrolases"/>
    <property type="match status" value="1"/>
</dbReference>
<dbReference type="PANTHER" id="PTHR23117:SF13">
    <property type="entry name" value="GUANYLATE KINASE"/>
    <property type="match status" value="1"/>
</dbReference>
<dbReference type="CDD" id="cd00071">
    <property type="entry name" value="GMPK"/>
    <property type="match status" value="1"/>
</dbReference>
<evidence type="ECO:0000256" key="5">
    <source>
        <dbReference type="ARBA" id="ARBA00022777"/>
    </source>
</evidence>
<dbReference type="Proteomes" id="UP000694920">
    <property type="component" value="Unplaced"/>
</dbReference>
<keyword evidence="9" id="KW-1185">Reference proteome</keyword>
<keyword evidence="3" id="KW-0808">Transferase</keyword>
<evidence type="ECO:0000313" key="10">
    <source>
        <dbReference type="RefSeq" id="XP_015610519.1"/>
    </source>
</evidence>
<dbReference type="GO" id="GO:0005829">
    <property type="term" value="C:cytosol"/>
    <property type="evidence" value="ECO:0007669"/>
    <property type="project" value="TreeGrafter"/>
</dbReference>
<dbReference type="PROSITE" id="PS00856">
    <property type="entry name" value="GUANYLATE_KINASE_1"/>
    <property type="match status" value="1"/>
</dbReference>
<dbReference type="PANTHER" id="PTHR23117">
    <property type="entry name" value="GUANYLATE KINASE-RELATED"/>
    <property type="match status" value="1"/>
</dbReference>
<dbReference type="InterPro" id="IPR027417">
    <property type="entry name" value="P-loop_NTPase"/>
</dbReference>
<dbReference type="NCBIfam" id="TIGR03263">
    <property type="entry name" value="guanyl_kin"/>
    <property type="match status" value="1"/>
</dbReference>
<dbReference type="InterPro" id="IPR017665">
    <property type="entry name" value="Guanylate_kinase"/>
</dbReference>
<evidence type="ECO:0000256" key="4">
    <source>
        <dbReference type="ARBA" id="ARBA00022741"/>
    </source>
</evidence>
<evidence type="ECO:0000256" key="2">
    <source>
        <dbReference type="ARBA" id="ARBA00012961"/>
    </source>
</evidence>
<evidence type="ECO:0000256" key="3">
    <source>
        <dbReference type="ARBA" id="ARBA00022679"/>
    </source>
</evidence>
<keyword evidence="4" id="KW-0547">Nucleotide-binding</keyword>
<dbReference type="CDD" id="cd00267">
    <property type="entry name" value="ABC_ATPase"/>
    <property type="match status" value="1"/>
</dbReference>
<name>A0AAJ7CGS3_CEPCN</name>
<evidence type="ECO:0000256" key="7">
    <source>
        <dbReference type="SAM" id="MobiDB-lite"/>
    </source>
</evidence>
<evidence type="ECO:0000256" key="6">
    <source>
        <dbReference type="ARBA" id="ARBA00022840"/>
    </source>
</evidence>
<dbReference type="KEGG" id="ccin:107275176"/>
<dbReference type="Pfam" id="PF00625">
    <property type="entry name" value="Guanylate_kin"/>
    <property type="match status" value="1"/>
</dbReference>
<evidence type="ECO:0000313" key="9">
    <source>
        <dbReference type="Proteomes" id="UP000694920"/>
    </source>
</evidence>